<organism evidence="1 2">
    <name type="scientific">Roseateles subflavus</name>
    <dbReference type="NCBI Taxonomy" id="3053353"/>
    <lineage>
        <taxon>Bacteria</taxon>
        <taxon>Pseudomonadati</taxon>
        <taxon>Pseudomonadota</taxon>
        <taxon>Betaproteobacteria</taxon>
        <taxon>Burkholderiales</taxon>
        <taxon>Sphaerotilaceae</taxon>
        <taxon>Roseateles</taxon>
    </lineage>
</organism>
<dbReference type="RefSeq" id="WP_285982675.1">
    <property type="nucleotide sequence ID" value="NZ_JASVDS010000003.1"/>
</dbReference>
<keyword evidence="2" id="KW-1185">Reference proteome</keyword>
<dbReference type="Proteomes" id="UP001238603">
    <property type="component" value="Unassembled WGS sequence"/>
</dbReference>
<dbReference type="EMBL" id="JASVDS010000003">
    <property type="protein sequence ID" value="MDL5032582.1"/>
    <property type="molecule type" value="Genomic_DNA"/>
</dbReference>
<accession>A0ABT7LIA3</accession>
<protein>
    <recommendedName>
        <fullName evidence="3">DUF3592 domain-containing protein</fullName>
    </recommendedName>
</protein>
<sequence length="144" mass="15499">MPATLVATVLAGLTAAAAALLLVVLCWQARARAGSWHAGMLDLVRRTRRPLRGLMTVALLLAGAELLLPAERIDTQVYFLQRLESGRVELTYELCCSGGGMDACVLPEDTGLKPGQAVTLHRTRLLGRCRAHAREEPPAPCRCA</sequence>
<evidence type="ECO:0000313" key="1">
    <source>
        <dbReference type="EMBL" id="MDL5032582.1"/>
    </source>
</evidence>
<proteinExistence type="predicted"/>
<comment type="caution">
    <text evidence="1">The sequence shown here is derived from an EMBL/GenBank/DDBJ whole genome shotgun (WGS) entry which is preliminary data.</text>
</comment>
<reference evidence="1 2" key="1">
    <citation type="submission" date="2023-06" db="EMBL/GenBank/DDBJ databases">
        <title>Pelomonas sp. APW6 16S ribosomal RNA gene genome sequencing and assembly.</title>
        <authorList>
            <person name="Woo H."/>
        </authorList>
    </citation>
    <scope>NUCLEOTIDE SEQUENCE [LARGE SCALE GENOMIC DNA]</scope>
    <source>
        <strain evidence="1 2">APW6</strain>
    </source>
</reference>
<evidence type="ECO:0008006" key="3">
    <source>
        <dbReference type="Google" id="ProtNLM"/>
    </source>
</evidence>
<name>A0ABT7LIA3_9BURK</name>
<gene>
    <name evidence="1" type="ORF">QRD43_11775</name>
</gene>
<evidence type="ECO:0000313" key="2">
    <source>
        <dbReference type="Proteomes" id="UP001238603"/>
    </source>
</evidence>